<feature type="region of interest" description="Disordered" evidence="1">
    <location>
        <begin position="200"/>
        <end position="246"/>
    </location>
</feature>
<evidence type="ECO:0000313" key="3">
    <source>
        <dbReference type="EMBL" id="ORX39227.1"/>
    </source>
</evidence>
<feature type="domain" description="C2H2-type" evidence="2">
    <location>
        <begin position="396"/>
        <end position="420"/>
    </location>
</feature>
<proteinExistence type="predicted"/>
<feature type="region of interest" description="Disordered" evidence="1">
    <location>
        <begin position="546"/>
        <end position="575"/>
    </location>
</feature>
<dbReference type="OrthoDB" id="1939603at2759"/>
<name>A0A1Y1UNW2_9TREE</name>
<evidence type="ECO:0000313" key="4">
    <source>
        <dbReference type="Proteomes" id="UP000193218"/>
    </source>
</evidence>
<feature type="compositionally biased region" description="Polar residues" evidence="1">
    <location>
        <begin position="205"/>
        <end position="246"/>
    </location>
</feature>
<feature type="region of interest" description="Disordered" evidence="1">
    <location>
        <begin position="104"/>
        <end position="176"/>
    </location>
</feature>
<organism evidence="3 4">
    <name type="scientific">Kockovaella imperatae</name>
    <dbReference type="NCBI Taxonomy" id="4999"/>
    <lineage>
        <taxon>Eukaryota</taxon>
        <taxon>Fungi</taxon>
        <taxon>Dikarya</taxon>
        <taxon>Basidiomycota</taxon>
        <taxon>Agaricomycotina</taxon>
        <taxon>Tremellomycetes</taxon>
        <taxon>Tremellales</taxon>
        <taxon>Cuniculitremaceae</taxon>
        <taxon>Kockovaella</taxon>
    </lineage>
</organism>
<dbReference type="RefSeq" id="XP_021873090.1">
    <property type="nucleotide sequence ID" value="XM_022015094.1"/>
</dbReference>
<protein>
    <recommendedName>
        <fullName evidence="2">C2H2-type domain-containing protein</fullName>
    </recommendedName>
</protein>
<reference evidence="3 4" key="1">
    <citation type="submission" date="2017-03" db="EMBL/GenBank/DDBJ databases">
        <title>Widespread Adenine N6-methylation of Active Genes in Fungi.</title>
        <authorList>
            <consortium name="DOE Joint Genome Institute"/>
            <person name="Mondo S.J."/>
            <person name="Dannebaum R.O."/>
            <person name="Kuo R.C."/>
            <person name="Louie K.B."/>
            <person name="Bewick A.J."/>
            <person name="Labutti K."/>
            <person name="Haridas S."/>
            <person name="Kuo A."/>
            <person name="Salamov A."/>
            <person name="Ahrendt S.R."/>
            <person name="Lau R."/>
            <person name="Bowen B.P."/>
            <person name="Lipzen A."/>
            <person name="Sullivan W."/>
            <person name="Andreopoulos W.B."/>
            <person name="Clum A."/>
            <person name="Lindquist E."/>
            <person name="Daum C."/>
            <person name="Northen T.R."/>
            <person name="Ramamoorthy G."/>
            <person name="Schmitz R.J."/>
            <person name="Gryganskyi A."/>
            <person name="Culley D."/>
            <person name="Magnuson J."/>
            <person name="James T.Y."/>
            <person name="O'Malley M.A."/>
            <person name="Stajich J.E."/>
            <person name="Spatafora J.W."/>
            <person name="Visel A."/>
            <person name="Grigoriev I.V."/>
        </authorList>
    </citation>
    <scope>NUCLEOTIDE SEQUENCE [LARGE SCALE GENOMIC DNA]</scope>
    <source>
        <strain evidence="3 4">NRRL Y-17943</strain>
    </source>
</reference>
<accession>A0A1Y1UNW2</accession>
<dbReference type="PANTHER" id="PTHR36167:SF3">
    <property type="entry name" value="C2H2 FINGER DOMAIN TRANSCRIPTION FACTOR (EUROFUNG)-RELATED"/>
    <property type="match status" value="1"/>
</dbReference>
<gene>
    <name evidence="3" type="ORF">BD324DRAFT_618896</name>
</gene>
<dbReference type="InterPro" id="IPR013087">
    <property type="entry name" value="Znf_C2H2_type"/>
</dbReference>
<sequence>MAANSEESSPTDFAFEPPSMEVFSEHSFKHDALKTPGYATNGNSFASAFTPSSASSFLTSQTYPGVPTYTYSANSASSFSSGSGSIGSASFSSADALPAISRDFVRPSENETRRPATAGGALQSRSPFGGFMTTDTHDRGRSATAAIEDNKPETIDEGAESIFANPFGSPDKTEDLSRMASNDLDLSAFTADVRRATEPQFHPLSIQTSWDNANTSGLLETPEQPQGNQSSPHNQFPLTSAPPNVTQFSFLNGPPQQQMQMQRPQTVNFGARPQTSDGIPSYGALNAGGVSLPSARTIVSQIDPSGAFTQQFFTPQTSNMMPFRDARAASLSDMSQPYAAPHFSQRHYSIATERPRAGYVAKDSAHQELTFVPLGGPTPKKRPRRRYDEIERLYLCGWNGCEKSYGTLNHLNAHVAMQKHGEKRLPSEFKDMRKQWRKKKRDQAAAVANAQYMSANPSWQANGRPSIANESDFDRRDSVASIFSSASEYDTHRGSLSYPNYSWPPADSSRPNTSSSVASTADGRQFVQGYNHSMLNAVPVNRRASVPSHMALPPGPTAQSQLPHGDHPTPTQQNPYADRADTTFFQTLTSPMPAGTQFGQTFAFQR</sequence>
<evidence type="ECO:0000259" key="2">
    <source>
        <dbReference type="PROSITE" id="PS00028"/>
    </source>
</evidence>
<dbReference type="AlphaFoldDB" id="A0A1Y1UNW2"/>
<dbReference type="EMBL" id="NBSH01000003">
    <property type="protein sequence ID" value="ORX39227.1"/>
    <property type="molecule type" value="Genomic_DNA"/>
</dbReference>
<evidence type="ECO:0000256" key="1">
    <source>
        <dbReference type="SAM" id="MobiDB-lite"/>
    </source>
</evidence>
<dbReference type="InParanoid" id="A0A1Y1UNW2"/>
<dbReference type="GO" id="GO:0006355">
    <property type="term" value="P:regulation of DNA-templated transcription"/>
    <property type="evidence" value="ECO:0007669"/>
    <property type="project" value="InterPro"/>
</dbReference>
<dbReference type="Proteomes" id="UP000193218">
    <property type="component" value="Unassembled WGS sequence"/>
</dbReference>
<dbReference type="PROSITE" id="PS00028">
    <property type="entry name" value="ZINC_FINGER_C2H2_1"/>
    <property type="match status" value="1"/>
</dbReference>
<dbReference type="GeneID" id="33556902"/>
<dbReference type="STRING" id="4999.A0A1Y1UNW2"/>
<comment type="caution">
    <text evidence="3">The sequence shown here is derived from an EMBL/GenBank/DDBJ whole genome shotgun (WGS) entry which is preliminary data.</text>
</comment>
<feature type="compositionally biased region" description="Basic and acidic residues" evidence="1">
    <location>
        <begin position="104"/>
        <end position="114"/>
    </location>
</feature>
<dbReference type="InterPro" id="IPR039327">
    <property type="entry name" value="CON7-like"/>
</dbReference>
<keyword evidence="4" id="KW-1185">Reference proteome</keyword>
<dbReference type="PANTHER" id="PTHR36167">
    <property type="entry name" value="C2H2 FINGER DOMAIN TRANSCRIPTION FACTOR (EUROFUNG)-RELATED"/>
    <property type="match status" value="1"/>
</dbReference>